<feature type="repeat" description="TPR" evidence="1">
    <location>
        <begin position="38"/>
        <end position="71"/>
    </location>
</feature>
<dbReference type="PROSITE" id="PS50005">
    <property type="entry name" value="TPR"/>
    <property type="match status" value="1"/>
</dbReference>
<gene>
    <name evidence="3" type="ORF">DC28_00160</name>
</gene>
<proteinExistence type="predicted"/>
<sequence length="365" mass="41393">MDDMTKGIKQARRFLVEKKYSKVIHLLTPQIFLYRNNPEFHEILGQACLRSNDFGGAYTYFQRVVNIDPKNTTAKLGIAYILVRRGRTTQALQEWLEVIENDDSNSQAKKGLDLIKSAPEDRDWPEWFSNHPTDFLLPPTGFAWRPIIRVVSAVVGLSVILLGGFWVLTTLQKPREITRAGGEVLLFSSDTQTIGSSGSFSLIFTEAQVEDILNKTIDAFEAYQDNRVRFLINRLQHSNAAEDIKTKTLLLQDHLAPPNFVDPFWYPELREVLNTPNPEQYQGVFTLVSGKVSNVVQLDDRIRFDLLVGYQEQQVLQAVIPVQVFFPVELNGGENVEIIGEISLIESTVTMVGFELTAASIRFTR</sequence>
<keyword evidence="1" id="KW-0802">TPR repeat</keyword>
<protein>
    <submittedName>
        <fullName evidence="3">Uncharacterized protein</fullName>
    </submittedName>
</protein>
<dbReference type="SUPFAM" id="SSF48452">
    <property type="entry name" value="TPR-like"/>
    <property type="match status" value="1"/>
</dbReference>
<evidence type="ECO:0000313" key="3">
    <source>
        <dbReference type="EMBL" id="KGE73692.1"/>
    </source>
</evidence>
<comment type="caution">
    <text evidence="3">The sequence shown here is derived from an EMBL/GenBank/DDBJ whole genome shotgun (WGS) entry which is preliminary data.</text>
</comment>
<dbReference type="InterPro" id="IPR011990">
    <property type="entry name" value="TPR-like_helical_dom_sf"/>
</dbReference>
<organism evidence="3 4">
    <name type="scientific">Spirochaeta lutea</name>
    <dbReference type="NCBI Taxonomy" id="1480694"/>
    <lineage>
        <taxon>Bacteria</taxon>
        <taxon>Pseudomonadati</taxon>
        <taxon>Spirochaetota</taxon>
        <taxon>Spirochaetia</taxon>
        <taxon>Spirochaetales</taxon>
        <taxon>Spirochaetaceae</taxon>
        <taxon>Spirochaeta</taxon>
    </lineage>
</organism>
<dbReference type="Proteomes" id="UP000029692">
    <property type="component" value="Unassembled WGS sequence"/>
</dbReference>
<reference evidence="3 4" key="1">
    <citation type="submission" date="2014-05" db="EMBL/GenBank/DDBJ databases">
        <title>De novo Genome Sequence of Spirocheata sp.</title>
        <authorList>
            <person name="Shivani Y."/>
            <person name="Subhash Y."/>
            <person name="Tushar L."/>
            <person name="Sasikala C."/>
            <person name="Ramana C.V."/>
        </authorList>
    </citation>
    <scope>NUCLEOTIDE SEQUENCE [LARGE SCALE GENOMIC DNA]</scope>
    <source>
        <strain evidence="3 4">JC230</strain>
    </source>
</reference>
<evidence type="ECO:0000256" key="1">
    <source>
        <dbReference type="PROSITE-ProRule" id="PRU00339"/>
    </source>
</evidence>
<dbReference type="AlphaFoldDB" id="A0A098R4K8"/>
<dbReference type="SMART" id="SM00028">
    <property type="entry name" value="TPR"/>
    <property type="match status" value="2"/>
</dbReference>
<name>A0A098R4K8_9SPIO</name>
<evidence type="ECO:0000313" key="4">
    <source>
        <dbReference type="Proteomes" id="UP000029692"/>
    </source>
</evidence>
<keyword evidence="2" id="KW-1133">Transmembrane helix</keyword>
<keyword evidence="2" id="KW-0472">Membrane</keyword>
<evidence type="ECO:0000256" key="2">
    <source>
        <dbReference type="SAM" id="Phobius"/>
    </source>
</evidence>
<dbReference type="eggNOG" id="COG0457">
    <property type="taxonomic scope" value="Bacteria"/>
</dbReference>
<feature type="transmembrane region" description="Helical" evidence="2">
    <location>
        <begin position="147"/>
        <end position="168"/>
    </location>
</feature>
<dbReference type="Gene3D" id="1.25.40.10">
    <property type="entry name" value="Tetratricopeptide repeat domain"/>
    <property type="match status" value="1"/>
</dbReference>
<keyword evidence="2" id="KW-0812">Transmembrane</keyword>
<dbReference type="InterPro" id="IPR019734">
    <property type="entry name" value="TPR_rpt"/>
</dbReference>
<keyword evidence="4" id="KW-1185">Reference proteome</keyword>
<accession>A0A098R4K8</accession>
<dbReference type="Pfam" id="PF14559">
    <property type="entry name" value="TPR_19"/>
    <property type="match status" value="1"/>
</dbReference>
<dbReference type="EMBL" id="JNUP01000003">
    <property type="protein sequence ID" value="KGE73692.1"/>
    <property type="molecule type" value="Genomic_DNA"/>
</dbReference>
<dbReference type="STRING" id="1480694.DC28_00160"/>